<sequence length="1090" mass="116069">MAFENNPNATATITLDDPVIIEPGYDVTRPALGIYSSNFSSSLDGWTETVGTPTFSGTLDWLSNGSNSGLVQRSIGGLTVGRAYTLTARFATNNTTAGNVRLGVTGMTYSTVTPPGIFTNFTVTYSFTASTTTHQIYAYSLPPVGGASTRMDQVSLIQNAWVEHIPPVTTNVAELSLSDGDLTLDSSRYPYAEASVEVPLTTDDLLERIEPGQRVSIDATTEGSWTKTYTPWVEQRRNLVNNPTPATTSGYSGPGAATVTADGFTITATVTTTPYIFSSPSSTGATFGRVYAFRAKIKALAAAGSVFTNVNVRPHKNTGNAYYSVTPAVTLDADGVEREIFFYWKATVNIPAAESFNLSIVGNGTGVVGTKYSMRDVMIEDVGTEIPTVDPAEYFAPSSPGEFQQTRFTGTVNASPSVLEARELDRVDWVPAAGLSADLVLRERKVSHDGKKITMSLASDEALLSTWADIVDNSTPRTYEASLRDLVNYVLAQLPGTLRNLEPNPTALSTGSAAPYGTRFGWARTWVGNGAENVLPFGTLARFTSSETGTVAGRGIDSYGNQDLTSPATTGDFVGGPTVTPGETITVSRYVRMNVATAGYLLGVRFHNGAGGWVGGTSFGEWMGAGAGTSWVRVSWTGVVPAGATRFSVSTRIQTVAVTPSTFLDVTGLLTERVGRVRDWHDEALQPGTANADVTARWTMNNEFTNPAPSSATGYTAGSGTSGILYGSGFGKTVMRWTAAGTGTSYLNIASAFSVRPGNIYTMAGDLASSVARNVGFMVRWTNNEGVIIRDEHLPTVATNASTMVRSSRQVVAPPTAAKASIFAYSLVNTAGQFHWVSSLMWYEGVQTVPYFSGATTNGGGYLYSWEGAVGDSVSTRVPADGVERLPEVFTWQAGQNAWDFLKPLVATAGFRLFCDEQRRWWLIDPVGYSIPGRFSARPDNAVEGTDTMDVDDEDNGVTGVVAIFKWTDPDGSSRTKKDAAGTPGKVKVLEFDRQYPGPGIAAAHLSKVQGLGRVQDVTVATDYSVRPGMEIQIDLPGTYAQLGTLTRVRWELTNGLMSLGSAGLRETPPGAIDLLSGTIDALTGTIDNL</sequence>
<dbReference type="KEGG" id="moy:CVS54_01365"/>
<dbReference type="Proteomes" id="UP000274841">
    <property type="component" value="Chromosome"/>
</dbReference>
<gene>
    <name evidence="1" type="ORF">CVS54_01365</name>
</gene>
<accession>A0A3S9WJ70</accession>
<evidence type="ECO:0008006" key="3">
    <source>
        <dbReference type="Google" id="ProtNLM"/>
    </source>
</evidence>
<dbReference type="RefSeq" id="WP_127011998.1">
    <property type="nucleotide sequence ID" value="NZ_CP031422.1"/>
</dbReference>
<proteinExistence type="predicted"/>
<organism evidence="1 2">
    <name type="scientific">Microbacterium oxydans</name>
    <dbReference type="NCBI Taxonomy" id="82380"/>
    <lineage>
        <taxon>Bacteria</taxon>
        <taxon>Bacillati</taxon>
        <taxon>Actinomycetota</taxon>
        <taxon>Actinomycetes</taxon>
        <taxon>Micrococcales</taxon>
        <taxon>Microbacteriaceae</taxon>
        <taxon>Microbacterium</taxon>
    </lineage>
</organism>
<evidence type="ECO:0000313" key="2">
    <source>
        <dbReference type="Proteomes" id="UP000274841"/>
    </source>
</evidence>
<protein>
    <recommendedName>
        <fullName evidence="3">Minor tail protein</fullName>
    </recommendedName>
</protein>
<name>A0A3S9WJ70_9MICO</name>
<evidence type="ECO:0000313" key="1">
    <source>
        <dbReference type="EMBL" id="AZS40043.1"/>
    </source>
</evidence>
<dbReference type="AlphaFoldDB" id="A0A3S9WJ70"/>
<reference evidence="1 2" key="1">
    <citation type="submission" date="2018-08" db="EMBL/GenBank/DDBJ databases">
        <title>Microbacterium oxydans strain HG3.</title>
        <authorList>
            <person name="ORTET P."/>
        </authorList>
    </citation>
    <scope>NUCLEOTIDE SEQUENCE [LARGE SCALE GENOMIC DNA]</scope>
    <source>
        <strain evidence="1 2">HG3</strain>
    </source>
</reference>
<dbReference type="EMBL" id="CP031422">
    <property type="protein sequence ID" value="AZS40043.1"/>
    <property type="molecule type" value="Genomic_DNA"/>
</dbReference>